<evidence type="ECO:0000259" key="5">
    <source>
        <dbReference type="Pfam" id="PF04055"/>
    </source>
</evidence>
<feature type="non-terminal residue" evidence="6">
    <location>
        <position position="235"/>
    </location>
</feature>
<name>A0A382UIR6_9ZZZZ</name>
<dbReference type="InterPro" id="IPR013785">
    <property type="entry name" value="Aldolase_TIM"/>
</dbReference>
<dbReference type="InterPro" id="IPR007197">
    <property type="entry name" value="rSAM"/>
</dbReference>
<sequence>MNIILNSYCNLKCNYCFADEYMEDTVRTSGKAMDFNYFANELLPRIKNSPVINFMGGEPTLHPEFNSIFTQTFDAMPPYTSLGLFTNGLMGNKVLNTLVNVIGRDGALKRKITFSVLLNWQTLDNISEKNHVRCREVAETLMRKNGYSVTFSINLYSKDQDIESQCEQIDEIYQSVGLPEGQQYRIRVSPAFPIVGGESNIYLPIRDYPPLGRKMFQLLKRFPQMAFRFDCSFPP</sequence>
<dbReference type="PANTHER" id="PTHR11228:SF7">
    <property type="entry name" value="PQQA PEPTIDE CYCLASE"/>
    <property type="match status" value="1"/>
</dbReference>
<dbReference type="Pfam" id="PF04055">
    <property type="entry name" value="Radical_SAM"/>
    <property type="match status" value="1"/>
</dbReference>
<keyword evidence="3" id="KW-0408">Iron</keyword>
<dbReference type="GO" id="GO:0046872">
    <property type="term" value="F:metal ion binding"/>
    <property type="evidence" value="ECO:0007669"/>
    <property type="project" value="UniProtKB-KW"/>
</dbReference>
<dbReference type="GO" id="GO:0051536">
    <property type="term" value="F:iron-sulfur cluster binding"/>
    <property type="evidence" value="ECO:0007669"/>
    <property type="project" value="UniProtKB-KW"/>
</dbReference>
<keyword evidence="4" id="KW-0411">Iron-sulfur</keyword>
<evidence type="ECO:0000256" key="2">
    <source>
        <dbReference type="ARBA" id="ARBA00022723"/>
    </source>
</evidence>
<dbReference type="InterPro" id="IPR050377">
    <property type="entry name" value="Radical_SAM_PqqE_MftC-like"/>
</dbReference>
<accession>A0A382UIR6</accession>
<evidence type="ECO:0000256" key="4">
    <source>
        <dbReference type="ARBA" id="ARBA00023014"/>
    </source>
</evidence>
<evidence type="ECO:0000313" key="6">
    <source>
        <dbReference type="EMBL" id="SVD34174.1"/>
    </source>
</evidence>
<dbReference type="PANTHER" id="PTHR11228">
    <property type="entry name" value="RADICAL SAM DOMAIN PROTEIN"/>
    <property type="match status" value="1"/>
</dbReference>
<evidence type="ECO:0000256" key="3">
    <source>
        <dbReference type="ARBA" id="ARBA00023004"/>
    </source>
</evidence>
<gene>
    <name evidence="6" type="ORF">METZ01_LOCUS387028</name>
</gene>
<dbReference type="EMBL" id="UINC01144576">
    <property type="protein sequence ID" value="SVD34174.1"/>
    <property type="molecule type" value="Genomic_DNA"/>
</dbReference>
<dbReference type="Gene3D" id="3.20.20.70">
    <property type="entry name" value="Aldolase class I"/>
    <property type="match status" value="1"/>
</dbReference>
<reference evidence="6" key="1">
    <citation type="submission" date="2018-05" db="EMBL/GenBank/DDBJ databases">
        <authorList>
            <person name="Lanie J.A."/>
            <person name="Ng W.-L."/>
            <person name="Kazmierczak K.M."/>
            <person name="Andrzejewski T.M."/>
            <person name="Davidsen T.M."/>
            <person name="Wayne K.J."/>
            <person name="Tettelin H."/>
            <person name="Glass J.I."/>
            <person name="Rusch D."/>
            <person name="Podicherti R."/>
            <person name="Tsui H.-C.T."/>
            <person name="Winkler M.E."/>
        </authorList>
    </citation>
    <scope>NUCLEOTIDE SEQUENCE</scope>
</reference>
<protein>
    <recommendedName>
        <fullName evidence="5">Radical SAM core domain-containing protein</fullName>
    </recommendedName>
</protein>
<dbReference type="SUPFAM" id="SSF102114">
    <property type="entry name" value="Radical SAM enzymes"/>
    <property type="match status" value="1"/>
</dbReference>
<dbReference type="AlphaFoldDB" id="A0A382UIR6"/>
<dbReference type="GO" id="GO:0003824">
    <property type="term" value="F:catalytic activity"/>
    <property type="evidence" value="ECO:0007669"/>
    <property type="project" value="InterPro"/>
</dbReference>
<evidence type="ECO:0000256" key="1">
    <source>
        <dbReference type="ARBA" id="ARBA00022691"/>
    </source>
</evidence>
<dbReference type="SFLD" id="SFLDS00029">
    <property type="entry name" value="Radical_SAM"/>
    <property type="match status" value="1"/>
</dbReference>
<feature type="domain" description="Radical SAM core" evidence="5">
    <location>
        <begin position="4"/>
        <end position="98"/>
    </location>
</feature>
<keyword evidence="1" id="KW-0949">S-adenosyl-L-methionine</keyword>
<dbReference type="InterPro" id="IPR058240">
    <property type="entry name" value="rSAM_sf"/>
</dbReference>
<organism evidence="6">
    <name type="scientific">marine metagenome</name>
    <dbReference type="NCBI Taxonomy" id="408172"/>
    <lineage>
        <taxon>unclassified sequences</taxon>
        <taxon>metagenomes</taxon>
        <taxon>ecological metagenomes</taxon>
    </lineage>
</organism>
<keyword evidence="2" id="KW-0479">Metal-binding</keyword>
<proteinExistence type="predicted"/>